<accession>A0ABN7SK82</accession>
<feature type="region of interest" description="Disordered" evidence="2">
    <location>
        <begin position="184"/>
        <end position="213"/>
    </location>
</feature>
<keyword evidence="1" id="KW-0175">Coiled coil</keyword>
<feature type="region of interest" description="Disordered" evidence="2">
    <location>
        <begin position="1"/>
        <end position="24"/>
    </location>
</feature>
<name>A0ABN7SK82_OIKDI</name>
<evidence type="ECO:0000313" key="3">
    <source>
        <dbReference type="EMBL" id="CAG5099274.1"/>
    </source>
</evidence>
<dbReference type="Proteomes" id="UP001158576">
    <property type="component" value="Chromosome XSR"/>
</dbReference>
<evidence type="ECO:0000256" key="1">
    <source>
        <dbReference type="SAM" id="Coils"/>
    </source>
</evidence>
<feature type="coiled-coil region" evidence="1">
    <location>
        <begin position="121"/>
        <end position="155"/>
    </location>
</feature>
<protein>
    <submittedName>
        <fullName evidence="3">Oidioi.mRNA.OKI2018_I69.XSR.g16400.t1.cds</fullName>
    </submittedName>
</protein>
<proteinExistence type="predicted"/>
<sequence>MASPDPYADFGKSPRARQAAESEEWKAGKEQVFGVIDEMKALTEHWMTRGQKAEQMIAHLLDLPPPQGQAQVSELYEMAQRRQQKMNEWKKERALIFQRVVQIRRLLNMNEGGKRDLDGNLAEVHGEIKHFRQNLDQYRKQLQMQNMDREALNSKIAEVRQMLDETSMAAGELAKPGAEVRAMHNQSHMHSDLAISPHTRNRTRSRSFDNTLD</sequence>
<dbReference type="EMBL" id="OU015569">
    <property type="protein sequence ID" value="CAG5099274.1"/>
    <property type="molecule type" value="Genomic_DNA"/>
</dbReference>
<evidence type="ECO:0000313" key="4">
    <source>
        <dbReference type="Proteomes" id="UP001158576"/>
    </source>
</evidence>
<reference evidence="3 4" key="1">
    <citation type="submission" date="2021-04" db="EMBL/GenBank/DDBJ databases">
        <authorList>
            <person name="Bliznina A."/>
        </authorList>
    </citation>
    <scope>NUCLEOTIDE SEQUENCE [LARGE SCALE GENOMIC DNA]</scope>
</reference>
<organism evidence="3 4">
    <name type="scientific">Oikopleura dioica</name>
    <name type="common">Tunicate</name>
    <dbReference type="NCBI Taxonomy" id="34765"/>
    <lineage>
        <taxon>Eukaryota</taxon>
        <taxon>Metazoa</taxon>
        <taxon>Chordata</taxon>
        <taxon>Tunicata</taxon>
        <taxon>Appendicularia</taxon>
        <taxon>Copelata</taxon>
        <taxon>Oikopleuridae</taxon>
        <taxon>Oikopleura</taxon>
    </lineage>
</organism>
<gene>
    <name evidence="3" type="ORF">OKIOD_LOCUS7958</name>
</gene>
<evidence type="ECO:0000256" key="2">
    <source>
        <dbReference type="SAM" id="MobiDB-lite"/>
    </source>
</evidence>
<keyword evidence="4" id="KW-1185">Reference proteome</keyword>